<keyword evidence="1" id="KW-1133">Transmembrane helix</keyword>
<gene>
    <name evidence="3" type="ordered locus">Hqrw_1855</name>
</gene>
<dbReference type="Proteomes" id="UP000007954">
    <property type="component" value="Chromosome"/>
</dbReference>
<feature type="transmembrane region" description="Helical" evidence="1">
    <location>
        <begin position="130"/>
        <end position="152"/>
    </location>
</feature>
<keyword evidence="1" id="KW-0472">Membrane</keyword>
<dbReference type="HOGENOM" id="CLU_077325_0_0_2"/>
<evidence type="ECO:0000256" key="1">
    <source>
        <dbReference type="SAM" id="Phobius"/>
    </source>
</evidence>
<keyword evidence="1" id="KW-0812">Transmembrane</keyword>
<dbReference type="AlphaFoldDB" id="G0LI58"/>
<organism evidence="3 4">
    <name type="scientific">Haloquadratum walsbyi (strain DSM 16854 / JCM 12705 / C23)</name>
    <dbReference type="NCBI Taxonomy" id="768065"/>
    <lineage>
        <taxon>Archaea</taxon>
        <taxon>Methanobacteriati</taxon>
        <taxon>Methanobacteriota</taxon>
        <taxon>Stenosarchaea group</taxon>
        <taxon>Halobacteria</taxon>
        <taxon>Halobacteriales</taxon>
        <taxon>Haloferacaceae</taxon>
        <taxon>Haloquadratum</taxon>
    </lineage>
</organism>
<feature type="domain" description="DUF7973" evidence="2">
    <location>
        <begin position="20"/>
        <end position="361"/>
    </location>
</feature>
<feature type="transmembrane region" description="Helical" evidence="1">
    <location>
        <begin position="20"/>
        <end position="49"/>
    </location>
</feature>
<evidence type="ECO:0000313" key="3">
    <source>
        <dbReference type="EMBL" id="CCC39778.1"/>
    </source>
</evidence>
<dbReference type="InterPro" id="IPR058279">
    <property type="entry name" value="DUF7973"/>
</dbReference>
<dbReference type="GeneID" id="12446552"/>
<evidence type="ECO:0000259" key="2">
    <source>
        <dbReference type="Pfam" id="PF25928"/>
    </source>
</evidence>
<feature type="transmembrane region" description="Helical" evidence="1">
    <location>
        <begin position="232"/>
        <end position="256"/>
    </location>
</feature>
<dbReference type="OrthoDB" id="169477at2157"/>
<accession>G0LI58</accession>
<reference evidence="3 4" key="1">
    <citation type="journal article" date="2011" name="PLoS ONE">
        <title>Haloquadratum walsbyi: limited diversity in a global pond.</title>
        <authorList>
            <person name="Dyall-Smith M."/>
            <person name="Pfeiffer F."/>
            <person name="Klee K."/>
            <person name="Palm P."/>
            <person name="Gross K."/>
            <person name="Schuster S.C."/>
            <person name="Rampp M."/>
            <person name="Oesterhelt D."/>
        </authorList>
    </citation>
    <scope>NUCLEOTIDE SEQUENCE [LARGE SCALE GENOMIC DNA]</scope>
    <source>
        <strain evidence="4">DSM 16854 / JCM 12705 / C23</strain>
    </source>
</reference>
<proteinExistence type="predicted"/>
<dbReference type="EMBL" id="FR746099">
    <property type="protein sequence ID" value="CCC39778.1"/>
    <property type="molecule type" value="Genomic_DNA"/>
</dbReference>
<evidence type="ECO:0000313" key="4">
    <source>
        <dbReference type="Proteomes" id="UP000007954"/>
    </source>
</evidence>
<protein>
    <recommendedName>
        <fullName evidence="2">DUF7973 domain-containing protein</fullName>
    </recommendedName>
</protein>
<sequence>MYEALLQLPVIGVDTPQLIFLLIAAFAGGAFGAAIGALPAFCFTGFAVIAGEAANLVGVDAAGTSVAITGAPVTGTIGFGAVFGPHISFAAGAAAAAYAAKKDGAMPDPGDGDYHPAKDIAYALGTRPDVLAVGGIFGIIGAVGTLISAGLALPWDPIAIMVVVSAALHRVAFGYPLIGGGDRNLLDMSPFENEEMRAATDGGEVATDGGYKRLAVEPWLPHQYKWANVGMIGLVAGLLGGFIALSTGSAFLGFGISAASLTFLNLGVEKIPVTHHMTLPASTAALAVFPDPTGTTKVIALLIGGLFGVYGALIGEVVQRVFYAHSDTHFDPPAAAIVVATLTVAVLAIIGVFDSSSWVPLLGM</sequence>
<feature type="transmembrane region" description="Helical" evidence="1">
    <location>
        <begin position="158"/>
        <end position="178"/>
    </location>
</feature>
<dbReference type="Pfam" id="PF25928">
    <property type="entry name" value="DUF7973"/>
    <property type="match status" value="1"/>
</dbReference>
<feature type="transmembrane region" description="Helical" evidence="1">
    <location>
        <begin position="298"/>
        <end position="322"/>
    </location>
</feature>
<feature type="transmembrane region" description="Helical" evidence="1">
    <location>
        <begin position="334"/>
        <end position="353"/>
    </location>
</feature>
<name>G0LI58_HALWC</name>
<dbReference type="KEGG" id="hwc:Hqrw_1855"/>
<dbReference type="RefSeq" id="WP_011571008.1">
    <property type="nucleotide sequence ID" value="NC_017459.1"/>
</dbReference>